<comment type="caution">
    <text evidence="1">The sequence shown here is derived from an EMBL/GenBank/DDBJ whole genome shotgun (WGS) entry which is preliminary data.</text>
</comment>
<gene>
    <name evidence="1" type="ORF">Agabi119p4_7511</name>
</gene>
<sequence length="347" mass="38918">MFTQTLAPPRPGTKNRLFNLHRTILSGNSAFFKQMFSLPQPAIGQSGQSDDDHIWCDDPVDDFRALCHILYRNLSDPGPEPRMFDGPAILRTTRIALLAHKYEFVGIENWAHKVISGSPFDANVLLPEDASSNLEVALECAWEDVSAKLATRLLYWIAEDTDEASLATASKLSFLLNVAERHNNISIQASAYYNYLGAINWDFELMVDNKIPSPVQVVADIPSTFCSLSSLNDVQKLCLFRGFAQLSSLQARLRISPLFSHSDTKCIARGRQSRCEQKIQETWKQIFIECDTCIAPMEILNGPFVAFFMKTRISTDVPIECVEALAHKAIEIGQKVEHALPKYFGLC</sequence>
<dbReference type="EMBL" id="JABXXO010000010">
    <property type="protein sequence ID" value="KAF7768268.1"/>
    <property type="molecule type" value="Genomic_DNA"/>
</dbReference>
<dbReference type="Proteomes" id="UP000629468">
    <property type="component" value="Unassembled WGS sequence"/>
</dbReference>
<dbReference type="AlphaFoldDB" id="A0A8H7C878"/>
<evidence type="ECO:0000313" key="1">
    <source>
        <dbReference type="EMBL" id="KAF7768268.1"/>
    </source>
</evidence>
<reference evidence="1 2" key="1">
    <citation type="journal article" name="Sci. Rep.">
        <title>Telomere-to-telomere assembled and centromere annotated genomes of the two main subspecies of the button mushroom Agaricus bisporus reveal especially polymorphic chromosome ends.</title>
        <authorList>
            <person name="Sonnenberg A.S.M."/>
            <person name="Sedaghat-Telgerd N."/>
            <person name="Lavrijssen B."/>
            <person name="Ohm R.A."/>
            <person name="Hendrickx P.M."/>
            <person name="Scholtmeijer K."/>
            <person name="Baars J.J.P."/>
            <person name="van Peer A."/>
        </authorList>
    </citation>
    <scope>NUCLEOTIDE SEQUENCE [LARGE SCALE GENOMIC DNA]</scope>
    <source>
        <strain evidence="1 2">H119_p4</strain>
    </source>
</reference>
<accession>A0A8H7C878</accession>
<name>A0A8H7C878_AGABI</name>
<organism evidence="1 2">
    <name type="scientific">Agaricus bisporus var. burnettii</name>
    <dbReference type="NCBI Taxonomy" id="192524"/>
    <lineage>
        <taxon>Eukaryota</taxon>
        <taxon>Fungi</taxon>
        <taxon>Dikarya</taxon>
        <taxon>Basidiomycota</taxon>
        <taxon>Agaricomycotina</taxon>
        <taxon>Agaricomycetes</taxon>
        <taxon>Agaricomycetidae</taxon>
        <taxon>Agaricales</taxon>
        <taxon>Agaricineae</taxon>
        <taxon>Agaricaceae</taxon>
        <taxon>Agaricus</taxon>
    </lineage>
</organism>
<dbReference type="Gene3D" id="3.30.710.10">
    <property type="entry name" value="Potassium Channel Kv1.1, Chain A"/>
    <property type="match status" value="1"/>
</dbReference>
<protein>
    <recommendedName>
        <fullName evidence="3">BTB domain-containing protein</fullName>
    </recommendedName>
</protein>
<evidence type="ECO:0000313" key="2">
    <source>
        <dbReference type="Proteomes" id="UP000629468"/>
    </source>
</evidence>
<dbReference type="InterPro" id="IPR011333">
    <property type="entry name" value="SKP1/BTB/POZ_sf"/>
</dbReference>
<evidence type="ECO:0008006" key="3">
    <source>
        <dbReference type="Google" id="ProtNLM"/>
    </source>
</evidence>
<proteinExistence type="predicted"/>